<feature type="compositionally biased region" description="Basic and acidic residues" evidence="1">
    <location>
        <begin position="282"/>
        <end position="301"/>
    </location>
</feature>
<evidence type="ECO:0008006" key="4">
    <source>
        <dbReference type="Google" id="ProtNLM"/>
    </source>
</evidence>
<dbReference type="EMBL" id="BSUZ01000001">
    <property type="protein sequence ID" value="GMA88759.1"/>
    <property type="molecule type" value="Genomic_DNA"/>
</dbReference>
<dbReference type="SUPFAM" id="SSF63825">
    <property type="entry name" value="YWTD domain"/>
    <property type="match status" value="1"/>
</dbReference>
<protein>
    <recommendedName>
        <fullName evidence="4">SMP-30/Gluconolactonase/LRE-like region domain-containing protein</fullName>
    </recommendedName>
</protein>
<evidence type="ECO:0000313" key="3">
    <source>
        <dbReference type="Proteomes" id="UP001157017"/>
    </source>
</evidence>
<feature type="compositionally biased region" description="Basic and acidic residues" evidence="1">
    <location>
        <begin position="312"/>
        <end position="323"/>
    </location>
</feature>
<feature type="region of interest" description="Disordered" evidence="1">
    <location>
        <begin position="235"/>
        <end position="352"/>
    </location>
</feature>
<gene>
    <name evidence="2" type="ORF">GCM10025868_40090</name>
</gene>
<feature type="compositionally biased region" description="Low complexity" evidence="1">
    <location>
        <begin position="331"/>
        <end position="344"/>
    </location>
</feature>
<feature type="compositionally biased region" description="Basic and acidic residues" evidence="1">
    <location>
        <begin position="244"/>
        <end position="273"/>
    </location>
</feature>
<evidence type="ECO:0000313" key="2">
    <source>
        <dbReference type="EMBL" id="GMA88759.1"/>
    </source>
</evidence>
<comment type="caution">
    <text evidence="2">The sequence shown here is derived from an EMBL/GenBank/DDBJ whole genome shotgun (WGS) entry which is preliminary data.</text>
</comment>
<name>A0ABQ6JNR1_9ACTN</name>
<proteinExistence type="predicted"/>
<organism evidence="2 3">
    <name type="scientific">Angustibacter aerolatus</name>
    <dbReference type="NCBI Taxonomy" id="1162965"/>
    <lineage>
        <taxon>Bacteria</taxon>
        <taxon>Bacillati</taxon>
        <taxon>Actinomycetota</taxon>
        <taxon>Actinomycetes</taxon>
        <taxon>Kineosporiales</taxon>
        <taxon>Kineosporiaceae</taxon>
    </lineage>
</organism>
<keyword evidence="3" id="KW-1185">Reference proteome</keyword>
<dbReference type="Proteomes" id="UP001157017">
    <property type="component" value="Unassembled WGS sequence"/>
</dbReference>
<evidence type="ECO:0000256" key="1">
    <source>
        <dbReference type="SAM" id="MobiDB-lite"/>
    </source>
</evidence>
<accession>A0ABQ6JNR1</accession>
<sequence length="352" mass="37184">MPLPDGLRPEGITSVGTRYYVGSLADGRIVTGDLRRGGSTVLLPGATGRQVRGLAVDRRSGLLWAVGNVGAVAHVWAVRTRDGRVVADRVVPGGVFLNDLLVTRGAVWVTDSGVDRLTAVPLGRGGRPTTSALRYLPLRGAWPSVAEGNRANGIEWLSKGHVVLDHSTAGGLWDVSLRTGGARRIAVTGGPAIVGGDGLERAGRTLFVVRGTDDASVAQASAAAPPWRLERALPDAPYRPAARRPLDRDLRPRRALRGERPLRRRLAGDREPTRSPGCASGADERAGQHADALDLDVDPRPVVHLADAGRGAGDDHVAGQQRERLRHVPPGSARRGSSATSGRSGRPRRRGA</sequence>
<reference evidence="3" key="1">
    <citation type="journal article" date="2019" name="Int. J. Syst. Evol. Microbiol.">
        <title>The Global Catalogue of Microorganisms (GCM) 10K type strain sequencing project: providing services to taxonomists for standard genome sequencing and annotation.</title>
        <authorList>
            <consortium name="The Broad Institute Genomics Platform"/>
            <consortium name="The Broad Institute Genome Sequencing Center for Infectious Disease"/>
            <person name="Wu L."/>
            <person name="Ma J."/>
        </authorList>
    </citation>
    <scope>NUCLEOTIDE SEQUENCE [LARGE SCALE GENOMIC DNA]</scope>
    <source>
        <strain evidence="3">NBRC 108730</strain>
    </source>
</reference>